<dbReference type="PaxDb" id="55529-EKX49839"/>
<evidence type="ECO:0000256" key="2">
    <source>
        <dbReference type="SAM" id="SignalP"/>
    </source>
</evidence>
<reference evidence="5" key="2">
    <citation type="submission" date="2012-11" db="EMBL/GenBank/DDBJ databases">
        <authorList>
            <person name="Kuo A."/>
            <person name="Curtis B.A."/>
            <person name="Tanifuji G."/>
            <person name="Burki F."/>
            <person name="Gruber A."/>
            <person name="Irimia M."/>
            <person name="Maruyama S."/>
            <person name="Arias M.C."/>
            <person name="Ball S.G."/>
            <person name="Gile G.H."/>
            <person name="Hirakawa Y."/>
            <person name="Hopkins J.F."/>
            <person name="Rensing S.A."/>
            <person name="Schmutz J."/>
            <person name="Symeonidi A."/>
            <person name="Elias M."/>
            <person name="Eveleigh R.J."/>
            <person name="Herman E.K."/>
            <person name="Klute M.J."/>
            <person name="Nakayama T."/>
            <person name="Obornik M."/>
            <person name="Reyes-Prieto A."/>
            <person name="Armbrust E.V."/>
            <person name="Aves S.J."/>
            <person name="Beiko R.G."/>
            <person name="Coutinho P."/>
            <person name="Dacks J.B."/>
            <person name="Durnford D.G."/>
            <person name="Fast N.M."/>
            <person name="Green B.R."/>
            <person name="Grisdale C."/>
            <person name="Hempe F."/>
            <person name="Henrissat B."/>
            <person name="Hoppner M.P."/>
            <person name="Ishida K.-I."/>
            <person name="Kim E."/>
            <person name="Koreny L."/>
            <person name="Kroth P.G."/>
            <person name="Liu Y."/>
            <person name="Malik S.-B."/>
            <person name="Maier U.G."/>
            <person name="McRose D."/>
            <person name="Mock T."/>
            <person name="Neilson J.A."/>
            <person name="Onodera N.T."/>
            <person name="Poole A.M."/>
            <person name="Pritham E.J."/>
            <person name="Richards T.A."/>
            <person name="Rocap G."/>
            <person name="Roy S.W."/>
            <person name="Sarai C."/>
            <person name="Schaack S."/>
            <person name="Shirato S."/>
            <person name="Slamovits C.H."/>
            <person name="Spencer D.F."/>
            <person name="Suzuki S."/>
            <person name="Worden A.Z."/>
            <person name="Zauner S."/>
            <person name="Barry K."/>
            <person name="Bell C."/>
            <person name="Bharti A.K."/>
            <person name="Crow J.A."/>
            <person name="Grimwood J."/>
            <person name="Kramer R."/>
            <person name="Lindquist E."/>
            <person name="Lucas S."/>
            <person name="Salamov A."/>
            <person name="McFadden G.I."/>
            <person name="Lane C.E."/>
            <person name="Keeling P.J."/>
            <person name="Gray M.W."/>
            <person name="Grigoriev I.V."/>
            <person name="Archibald J.M."/>
        </authorList>
    </citation>
    <scope>NUCLEOTIDE SEQUENCE</scope>
    <source>
        <strain evidence="5">CCMP2712</strain>
    </source>
</reference>
<feature type="compositionally biased region" description="Basic and acidic residues" evidence="1">
    <location>
        <begin position="172"/>
        <end position="204"/>
    </location>
</feature>
<protein>
    <submittedName>
        <fullName evidence="3 4">Uncharacterized protein</fullName>
    </submittedName>
</protein>
<organism evidence="3">
    <name type="scientific">Guillardia theta (strain CCMP2712)</name>
    <name type="common">Cryptophyte</name>
    <dbReference type="NCBI Taxonomy" id="905079"/>
    <lineage>
        <taxon>Eukaryota</taxon>
        <taxon>Cryptophyceae</taxon>
        <taxon>Pyrenomonadales</taxon>
        <taxon>Geminigeraceae</taxon>
        <taxon>Guillardia</taxon>
    </lineage>
</organism>
<feature type="chain" id="PRO_5008771567" evidence="2">
    <location>
        <begin position="23"/>
        <end position="326"/>
    </location>
</feature>
<proteinExistence type="predicted"/>
<dbReference type="EnsemblProtists" id="EKX49839">
    <property type="protein sequence ID" value="EKX49839"/>
    <property type="gene ID" value="GUITHDRAFT_135547"/>
</dbReference>
<evidence type="ECO:0000313" key="3">
    <source>
        <dbReference type="EMBL" id="EKX49839.1"/>
    </source>
</evidence>
<evidence type="ECO:0000313" key="4">
    <source>
        <dbReference type="EnsemblProtists" id="EKX49839"/>
    </source>
</evidence>
<dbReference type="EMBL" id="JH992980">
    <property type="protein sequence ID" value="EKX49839.1"/>
    <property type="molecule type" value="Genomic_DNA"/>
</dbReference>
<sequence>MTSRVALLNVALLFAHAGLASSRLTKMEEIPFHKNFLLSEKVSESQLDKMGIGGLIGLGASLGVLHVLTGPDHMSAIVTLSVGGRFRAVWMGAQWGLGHSAGLLIMYAVFRAVGGSIDLDKTGHFVDTANKMRKNMRQRSDGQSFFSSSDELLEKEVRRDEEDEGLASWQSESREDSCKVEVREDERQGNHHSRDPAKSPRDVEMSSEVVTGSSVEMKPEIVMDHLVLIFDREFVMLAATQTREQAKHDVERIDNEDTKRCPGGILGVLPAIALKDSLRSGCYLGSFCVCSILSLVACPASISSPSSSHGSVCGFLGRNHSPSELH</sequence>
<name>L1JNK3_GUITC</name>
<dbReference type="PANTHER" id="PTHR33876:SF4">
    <property type="entry name" value="CHLOROPLAST PROTEIN FOR GROWTH AND FERTILITY 2"/>
    <property type="match status" value="1"/>
</dbReference>
<dbReference type="Proteomes" id="UP000011087">
    <property type="component" value="Unassembled WGS sequence"/>
</dbReference>
<dbReference type="KEGG" id="gtt:GUITHDRAFT_135547"/>
<dbReference type="PANTHER" id="PTHR33876">
    <property type="entry name" value="UNNAMED PRODUCT"/>
    <property type="match status" value="1"/>
</dbReference>
<feature type="region of interest" description="Disordered" evidence="1">
    <location>
        <begin position="156"/>
        <end position="211"/>
    </location>
</feature>
<reference evidence="4" key="3">
    <citation type="submission" date="2015-06" db="UniProtKB">
        <authorList>
            <consortium name="EnsemblProtists"/>
        </authorList>
    </citation>
    <scope>IDENTIFICATION</scope>
</reference>
<keyword evidence="2" id="KW-0732">Signal</keyword>
<dbReference type="InterPro" id="IPR052776">
    <property type="entry name" value="Chloro_ReproSupport/MetalTrans"/>
</dbReference>
<dbReference type="AlphaFoldDB" id="L1JNK3"/>
<keyword evidence="5" id="KW-1185">Reference proteome</keyword>
<gene>
    <name evidence="3" type="ORF">GUITHDRAFT_135547</name>
</gene>
<accession>L1JNK3</accession>
<evidence type="ECO:0000256" key="1">
    <source>
        <dbReference type="SAM" id="MobiDB-lite"/>
    </source>
</evidence>
<evidence type="ECO:0000313" key="5">
    <source>
        <dbReference type="Proteomes" id="UP000011087"/>
    </source>
</evidence>
<reference evidence="3 5" key="1">
    <citation type="journal article" date="2012" name="Nature">
        <title>Algal genomes reveal evolutionary mosaicism and the fate of nucleomorphs.</title>
        <authorList>
            <consortium name="DOE Joint Genome Institute"/>
            <person name="Curtis B.A."/>
            <person name="Tanifuji G."/>
            <person name="Burki F."/>
            <person name="Gruber A."/>
            <person name="Irimia M."/>
            <person name="Maruyama S."/>
            <person name="Arias M.C."/>
            <person name="Ball S.G."/>
            <person name="Gile G.H."/>
            <person name="Hirakawa Y."/>
            <person name="Hopkins J.F."/>
            <person name="Kuo A."/>
            <person name="Rensing S.A."/>
            <person name="Schmutz J."/>
            <person name="Symeonidi A."/>
            <person name="Elias M."/>
            <person name="Eveleigh R.J."/>
            <person name="Herman E.K."/>
            <person name="Klute M.J."/>
            <person name="Nakayama T."/>
            <person name="Obornik M."/>
            <person name="Reyes-Prieto A."/>
            <person name="Armbrust E.V."/>
            <person name="Aves S.J."/>
            <person name="Beiko R.G."/>
            <person name="Coutinho P."/>
            <person name="Dacks J.B."/>
            <person name="Durnford D.G."/>
            <person name="Fast N.M."/>
            <person name="Green B.R."/>
            <person name="Grisdale C.J."/>
            <person name="Hempel F."/>
            <person name="Henrissat B."/>
            <person name="Hoppner M.P."/>
            <person name="Ishida K."/>
            <person name="Kim E."/>
            <person name="Koreny L."/>
            <person name="Kroth P.G."/>
            <person name="Liu Y."/>
            <person name="Malik S.B."/>
            <person name="Maier U.G."/>
            <person name="McRose D."/>
            <person name="Mock T."/>
            <person name="Neilson J.A."/>
            <person name="Onodera N.T."/>
            <person name="Poole A.M."/>
            <person name="Pritham E.J."/>
            <person name="Richards T.A."/>
            <person name="Rocap G."/>
            <person name="Roy S.W."/>
            <person name="Sarai C."/>
            <person name="Schaack S."/>
            <person name="Shirato S."/>
            <person name="Slamovits C.H."/>
            <person name="Spencer D.F."/>
            <person name="Suzuki S."/>
            <person name="Worden A.Z."/>
            <person name="Zauner S."/>
            <person name="Barry K."/>
            <person name="Bell C."/>
            <person name="Bharti A.K."/>
            <person name="Crow J.A."/>
            <person name="Grimwood J."/>
            <person name="Kramer R."/>
            <person name="Lindquist E."/>
            <person name="Lucas S."/>
            <person name="Salamov A."/>
            <person name="McFadden G.I."/>
            <person name="Lane C.E."/>
            <person name="Keeling P.J."/>
            <person name="Gray M.W."/>
            <person name="Grigoriev I.V."/>
            <person name="Archibald J.M."/>
        </authorList>
    </citation>
    <scope>NUCLEOTIDE SEQUENCE</scope>
    <source>
        <strain evidence="3 5">CCMP2712</strain>
    </source>
</reference>
<dbReference type="RefSeq" id="XP_005836819.1">
    <property type="nucleotide sequence ID" value="XM_005836762.1"/>
</dbReference>
<dbReference type="HOGENOM" id="CLU_053247_1_0_1"/>
<dbReference type="GeneID" id="17306488"/>
<feature type="signal peptide" evidence="2">
    <location>
        <begin position="1"/>
        <end position="22"/>
    </location>
</feature>
<dbReference type="OrthoDB" id="669460at2759"/>